<feature type="compositionally biased region" description="Acidic residues" evidence="1">
    <location>
        <begin position="53"/>
        <end position="65"/>
    </location>
</feature>
<name>A0A9Q1BPP4_HOLLE</name>
<organism evidence="3 4">
    <name type="scientific">Holothuria leucospilota</name>
    <name type="common">Black long sea cucumber</name>
    <name type="synonym">Mertensiothuria leucospilota</name>
    <dbReference type="NCBI Taxonomy" id="206669"/>
    <lineage>
        <taxon>Eukaryota</taxon>
        <taxon>Metazoa</taxon>
        <taxon>Echinodermata</taxon>
        <taxon>Eleutherozoa</taxon>
        <taxon>Echinozoa</taxon>
        <taxon>Holothuroidea</taxon>
        <taxon>Aspidochirotacea</taxon>
        <taxon>Aspidochirotida</taxon>
        <taxon>Holothuriidae</taxon>
        <taxon>Holothuria</taxon>
    </lineage>
</organism>
<feature type="compositionally biased region" description="Basic and acidic residues" evidence="1">
    <location>
        <begin position="109"/>
        <end position="119"/>
    </location>
</feature>
<evidence type="ECO:0000313" key="4">
    <source>
        <dbReference type="Proteomes" id="UP001152320"/>
    </source>
</evidence>
<dbReference type="InterPro" id="IPR013087">
    <property type="entry name" value="Znf_C2H2_type"/>
</dbReference>
<gene>
    <name evidence="3" type="ORF">HOLleu_26695</name>
</gene>
<comment type="caution">
    <text evidence="3">The sequence shown here is derived from an EMBL/GenBank/DDBJ whole genome shotgun (WGS) entry which is preliminary data.</text>
</comment>
<dbReference type="EMBL" id="JAIZAY010000013">
    <property type="protein sequence ID" value="KAJ8030320.1"/>
    <property type="molecule type" value="Genomic_DNA"/>
</dbReference>
<dbReference type="AlphaFoldDB" id="A0A9Q1BPP4"/>
<evidence type="ECO:0000259" key="2">
    <source>
        <dbReference type="PROSITE" id="PS00028"/>
    </source>
</evidence>
<feature type="compositionally biased region" description="Acidic residues" evidence="1">
    <location>
        <begin position="77"/>
        <end position="108"/>
    </location>
</feature>
<dbReference type="PROSITE" id="PS00028">
    <property type="entry name" value="ZINC_FINGER_C2H2_1"/>
    <property type="match status" value="1"/>
</dbReference>
<sequence>MSHVCHICQLPFTRGFNLRRHIERFHKQNHGDLEMRGGNSKKGIAKRPHDSSDEGSYDDNSESDTNDSASEAKEEDAMTESSETDDSDTDSDTEEADSSEEESSEEDILTDKDGEKDDAPGNVCCPIDTWKALVQMKMNKAMGIILKREFRKTTDSAS</sequence>
<evidence type="ECO:0000256" key="1">
    <source>
        <dbReference type="SAM" id="MobiDB-lite"/>
    </source>
</evidence>
<dbReference type="OrthoDB" id="10261408at2759"/>
<dbReference type="Proteomes" id="UP001152320">
    <property type="component" value="Chromosome 13"/>
</dbReference>
<reference evidence="3" key="1">
    <citation type="submission" date="2021-10" db="EMBL/GenBank/DDBJ databases">
        <title>Tropical sea cucumber genome reveals ecological adaptation and Cuvierian tubules defense mechanism.</title>
        <authorList>
            <person name="Chen T."/>
        </authorList>
    </citation>
    <scope>NUCLEOTIDE SEQUENCE</scope>
    <source>
        <strain evidence="3">Nanhai2018</strain>
        <tissue evidence="3">Muscle</tissue>
    </source>
</reference>
<feature type="domain" description="C2H2-type" evidence="2">
    <location>
        <begin position="5"/>
        <end position="26"/>
    </location>
</feature>
<evidence type="ECO:0000313" key="3">
    <source>
        <dbReference type="EMBL" id="KAJ8030320.1"/>
    </source>
</evidence>
<feature type="region of interest" description="Disordered" evidence="1">
    <location>
        <begin position="29"/>
        <end position="124"/>
    </location>
</feature>
<protein>
    <recommendedName>
        <fullName evidence="2">C2H2-type domain-containing protein</fullName>
    </recommendedName>
</protein>
<keyword evidence="4" id="KW-1185">Reference proteome</keyword>
<proteinExistence type="predicted"/>
<accession>A0A9Q1BPP4</accession>